<sequence length="829" mass="94350">MPFSKAWRSAMFPDFRDQGAYVDYKATKDILHRMKENIANPSTPDELYASLLEQKRRVLEWCERKQAELLKMSLRLYECSEYLTEEEDALTNRSITAASLNKSATRRLPPREARLVADAIMHELLRFVECRNLNTDTIEHIIGRMYRYAVLGPTGDRWKNIYVEYDYDQVSVEEIFCHLSRVYDRVKQTEERISAKGKLSIPTGAEGSQVFDRRSVKYWVHLQDLPFIIARIIPHLPLSTFKDTYKESKEKGIPFRLFSPVSSVYYDNSKFLFYHRRLERVEGSTLIRMRWYSDTYAEDWNALQEDDNVFMEIKVHHEAWSGERSNKRRFAIKEKEVDAFVNAQLSLMPAVEKLKRKNASEAEQEKFKSLATEILSKIHAYDLKPVLRTQCGRAAFQRGADQSVRVSIDTDLRMSAEDFGLDHHWRYSGGDSPVSHFPYAVVEVKLQCAENERIAPWIEELMRCRYMEGVPKFSKYAHGIASLYGHTSFINMVPYWMHQLDIDIRASTKPEVHHWDPTMGLSAGCFERTTDRVIFGTNPAQTQTVGASEAQFLPRTDYAKIYQHVLRTLQNDADGGGGGSSSGGGAEKPTNASVTSATSATSAAGAAGAADGKASKKAGKNASIAGQTGAAQPGLVPVVQYSADRRHVAYTTFHIYPYTETGTESLCYDHKDGRNAAAQVFYGKIPWQTGKRIKVPQKYDPKTLLTSERYMVKWVQLSTQFGLLGLASIRFGRGLFLPQDVAHHSPFWQGNFHVVMGLTMISVALLTLAYAYIGFKARSRRVYARRKIRYDDVIGPTWLTFFLTVSFIVIVMTHIARRYGPMLTGSDSF</sequence>
<dbReference type="PANTHER" id="PTHR46140:SF1">
    <property type="entry name" value="VACUOLAR TRANSPORTER CHAPERONE COMPLEX SUBUNIT 4-RELATED"/>
    <property type="match status" value="1"/>
</dbReference>
<dbReference type="EMBL" id="JAECZO010000092">
    <property type="protein sequence ID" value="KAK7196991.1"/>
    <property type="molecule type" value="Genomic_DNA"/>
</dbReference>
<proteinExistence type="predicted"/>
<accession>A0AAW0EV26</accession>
<name>A0AAW0EV26_9TRYP</name>
<organism evidence="8 9">
    <name type="scientific">Novymonas esmeraldas</name>
    <dbReference type="NCBI Taxonomy" id="1808958"/>
    <lineage>
        <taxon>Eukaryota</taxon>
        <taxon>Discoba</taxon>
        <taxon>Euglenozoa</taxon>
        <taxon>Kinetoplastea</taxon>
        <taxon>Metakinetoplastina</taxon>
        <taxon>Trypanosomatida</taxon>
        <taxon>Trypanosomatidae</taxon>
        <taxon>Novymonas</taxon>
    </lineage>
</organism>
<dbReference type="CDD" id="cd07751">
    <property type="entry name" value="PolyPPase_VTC4_like"/>
    <property type="match status" value="1"/>
</dbReference>
<evidence type="ECO:0000259" key="7">
    <source>
        <dbReference type="Pfam" id="PF09359"/>
    </source>
</evidence>
<gene>
    <name evidence="8" type="ORF">NESM_000642600</name>
</gene>
<comment type="caution">
    <text evidence="8">The sequence shown here is derived from an EMBL/GenBank/DDBJ whole genome shotgun (WGS) entry which is preliminary data.</text>
</comment>
<protein>
    <submittedName>
        <fullName evidence="8">Catalytic subunit of the vacuolar transporter chaperone 4</fullName>
    </submittedName>
</protein>
<dbReference type="GO" id="GO:0006799">
    <property type="term" value="P:polyphosphate biosynthetic process"/>
    <property type="evidence" value="ECO:0007669"/>
    <property type="project" value="UniProtKB-ARBA"/>
</dbReference>
<feature type="domain" description="VTC" evidence="7">
    <location>
        <begin position="213"/>
        <end position="484"/>
    </location>
</feature>
<feature type="transmembrane region" description="Helical" evidence="6">
    <location>
        <begin position="752"/>
        <end position="773"/>
    </location>
</feature>
<keyword evidence="3 6" id="KW-1133">Transmembrane helix</keyword>
<reference evidence="8 9" key="1">
    <citation type="journal article" date="2021" name="MBio">
        <title>A New Model Trypanosomatid, Novymonas esmeraldas: Genomic Perception of Its 'Candidatus Pandoraea novymonadis' Endosymbiont.</title>
        <authorList>
            <person name="Zakharova A."/>
            <person name="Saura A."/>
            <person name="Butenko A."/>
            <person name="Podesvova L."/>
            <person name="Warmusova S."/>
            <person name="Kostygov A.Y."/>
            <person name="Nenarokova A."/>
            <person name="Lukes J."/>
            <person name="Opperdoes F.R."/>
            <person name="Yurchenko V."/>
        </authorList>
    </citation>
    <scope>NUCLEOTIDE SEQUENCE [LARGE SCALE GENOMIC DNA]</scope>
    <source>
        <strain evidence="8 9">E262AT.01</strain>
    </source>
</reference>
<dbReference type="GO" id="GO:0012505">
    <property type="term" value="C:endomembrane system"/>
    <property type="evidence" value="ECO:0007669"/>
    <property type="project" value="UniProtKB-SubCell"/>
</dbReference>
<dbReference type="PANTHER" id="PTHR46140">
    <property type="entry name" value="VACUOLAR TRANSPORTER CHAPERONE 1-RELATED"/>
    <property type="match status" value="1"/>
</dbReference>
<dbReference type="InterPro" id="IPR018966">
    <property type="entry name" value="VTC_domain"/>
</dbReference>
<dbReference type="Gene3D" id="3.20.100.30">
    <property type="entry name" value="VTC, catalytic tunnel domain"/>
    <property type="match status" value="1"/>
</dbReference>
<evidence type="ECO:0000256" key="3">
    <source>
        <dbReference type="ARBA" id="ARBA00022989"/>
    </source>
</evidence>
<dbReference type="InterPro" id="IPR051572">
    <property type="entry name" value="VTC_Complex_Subunit"/>
</dbReference>
<evidence type="ECO:0000313" key="9">
    <source>
        <dbReference type="Proteomes" id="UP001430356"/>
    </source>
</evidence>
<feature type="region of interest" description="Disordered" evidence="5">
    <location>
        <begin position="572"/>
        <end position="597"/>
    </location>
</feature>
<evidence type="ECO:0000256" key="6">
    <source>
        <dbReference type="SAM" id="Phobius"/>
    </source>
</evidence>
<keyword evidence="9" id="KW-1185">Reference proteome</keyword>
<dbReference type="FunFam" id="3.20.100.30:FF:000003">
    <property type="entry name" value="Vacuolar transporter chaperone 4 catalytic subunit, putative"/>
    <property type="match status" value="1"/>
</dbReference>
<evidence type="ECO:0000313" key="8">
    <source>
        <dbReference type="EMBL" id="KAK7196991.1"/>
    </source>
</evidence>
<evidence type="ECO:0000256" key="1">
    <source>
        <dbReference type="ARBA" id="ARBA00004127"/>
    </source>
</evidence>
<comment type="subcellular location">
    <subcellularLocation>
        <location evidence="1">Endomembrane system</location>
        <topology evidence="1">Multi-pass membrane protein</topology>
    </subcellularLocation>
</comment>
<dbReference type="Pfam" id="PF09359">
    <property type="entry name" value="VTC"/>
    <property type="match status" value="1"/>
</dbReference>
<evidence type="ECO:0000256" key="5">
    <source>
        <dbReference type="SAM" id="MobiDB-lite"/>
    </source>
</evidence>
<feature type="compositionally biased region" description="Gly residues" evidence="5">
    <location>
        <begin position="574"/>
        <end position="586"/>
    </location>
</feature>
<feature type="transmembrane region" description="Helical" evidence="6">
    <location>
        <begin position="793"/>
        <end position="816"/>
    </location>
</feature>
<evidence type="ECO:0000256" key="4">
    <source>
        <dbReference type="ARBA" id="ARBA00023136"/>
    </source>
</evidence>
<keyword evidence="4 6" id="KW-0472">Membrane</keyword>
<keyword evidence="2 6" id="KW-0812">Transmembrane</keyword>
<dbReference type="Proteomes" id="UP001430356">
    <property type="component" value="Unassembled WGS sequence"/>
</dbReference>
<evidence type="ECO:0000256" key="2">
    <source>
        <dbReference type="ARBA" id="ARBA00022692"/>
    </source>
</evidence>
<dbReference type="InterPro" id="IPR042267">
    <property type="entry name" value="VTC_sf"/>
</dbReference>
<dbReference type="AlphaFoldDB" id="A0AAW0EV26"/>